<organism evidence="9 10">
    <name type="scientific">Leifsonia virtsii</name>
    <dbReference type="NCBI Taxonomy" id="3035915"/>
    <lineage>
        <taxon>Bacteria</taxon>
        <taxon>Bacillati</taxon>
        <taxon>Actinomycetota</taxon>
        <taxon>Actinomycetes</taxon>
        <taxon>Micrococcales</taxon>
        <taxon>Microbacteriaceae</taxon>
        <taxon>Leifsonia</taxon>
    </lineage>
</organism>
<evidence type="ECO:0000256" key="4">
    <source>
        <dbReference type="ARBA" id="ARBA00022490"/>
    </source>
</evidence>
<dbReference type="PANTHER" id="PTHR33602">
    <property type="entry name" value="REGULATORY PROTEIN RECX FAMILY PROTEIN"/>
    <property type="match status" value="1"/>
</dbReference>
<sequence length="289" mass="30795">MVVRFPSSNDGDRNNDRRDDASSGAVEGERLAPVTPLRRPAPEPGAGRDAHPSRRSGTRPVVGLGDEGWNNTWGSEPAASRSGRGSSVGGSGAGGSGAGGSDTDGRVGGGARSSSVTDEADDETARQTRKTSGLAIRQLARRGMSRWELEQLLTKREIAPEVFGPELDRLEALGVVDDASLAASLAFTQHSRKGLGRTAIEQELKRRHIDPELIEIALADIGADDELERATELAVKRIGQLSAYDDETVRRRLHGFLARKGYGSDIVRQAMDAAFAGRRSRGGSGVRFQ</sequence>
<name>A0ABT8ISH8_9MICO</name>
<comment type="subcellular location">
    <subcellularLocation>
        <location evidence="1 5">Cytoplasm</location>
    </subcellularLocation>
</comment>
<reference evidence="9" key="1">
    <citation type="submission" date="2023-03" db="EMBL/GenBank/DDBJ databases">
        <title>MT1 and MT2 Draft Genomes of Novel Species.</title>
        <authorList>
            <person name="Venkateswaran K."/>
        </authorList>
    </citation>
    <scope>NUCLEOTIDE SEQUENCE</scope>
    <source>
        <strain evidence="9">F6_8S_P_1A</strain>
    </source>
</reference>
<keyword evidence="4 5" id="KW-0963">Cytoplasm</keyword>
<comment type="similarity">
    <text evidence="2 5">Belongs to the RecX family.</text>
</comment>
<gene>
    <name evidence="5" type="primary">recX</name>
    <name evidence="9" type="ORF">P5G59_01215</name>
</gene>
<dbReference type="Proteomes" id="UP001174210">
    <property type="component" value="Unassembled WGS sequence"/>
</dbReference>
<evidence type="ECO:0000256" key="5">
    <source>
        <dbReference type="HAMAP-Rule" id="MF_01114"/>
    </source>
</evidence>
<dbReference type="PANTHER" id="PTHR33602:SF1">
    <property type="entry name" value="REGULATORY PROTEIN RECX FAMILY PROTEIN"/>
    <property type="match status" value="1"/>
</dbReference>
<comment type="caution">
    <text evidence="9">The sequence shown here is derived from an EMBL/GenBank/DDBJ whole genome shotgun (WGS) entry which is preliminary data.</text>
</comment>
<protein>
    <recommendedName>
        <fullName evidence="3 5">Regulatory protein RecX</fullName>
    </recommendedName>
</protein>
<dbReference type="InterPro" id="IPR036388">
    <property type="entry name" value="WH-like_DNA-bd_sf"/>
</dbReference>
<evidence type="ECO:0000256" key="6">
    <source>
        <dbReference type="SAM" id="MobiDB-lite"/>
    </source>
</evidence>
<feature type="domain" description="RecX third three-helical" evidence="8">
    <location>
        <begin position="224"/>
        <end position="271"/>
    </location>
</feature>
<evidence type="ECO:0000259" key="8">
    <source>
        <dbReference type="Pfam" id="PF21981"/>
    </source>
</evidence>
<feature type="domain" description="RecX second three-helical" evidence="7">
    <location>
        <begin position="177"/>
        <end position="218"/>
    </location>
</feature>
<accession>A0ABT8ISH8</accession>
<evidence type="ECO:0000256" key="3">
    <source>
        <dbReference type="ARBA" id="ARBA00018111"/>
    </source>
</evidence>
<comment type="function">
    <text evidence="5">Modulates RecA activity.</text>
</comment>
<dbReference type="InterPro" id="IPR003783">
    <property type="entry name" value="Regulatory_RecX"/>
</dbReference>
<feature type="compositionally biased region" description="Basic and acidic residues" evidence="6">
    <location>
        <begin position="10"/>
        <end position="21"/>
    </location>
</feature>
<dbReference type="Pfam" id="PF21981">
    <property type="entry name" value="RecX_HTH3"/>
    <property type="match status" value="1"/>
</dbReference>
<dbReference type="InterPro" id="IPR053924">
    <property type="entry name" value="RecX_HTH_2nd"/>
</dbReference>
<dbReference type="InterPro" id="IPR053925">
    <property type="entry name" value="RecX_HTH_3rd"/>
</dbReference>
<evidence type="ECO:0000259" key="7">
    <source>
        <dbReference type="Pfam" id="PF02631"/>
    </source>
</evidence>
<dbReference type="RefSeq" id="WP_301215215.1">
    <property type="nucleotide sequence ID" value="NZ_JAROCB010000001.1"/>
</dbReference>
<evidence type="ECO:0000313" key="9">
    <source>
        <dbReference type="EMBL" id="MDN4595749.1"/>
    </source>
</evidence>
<feature type="compositionally biased region" description="Gly residues" evidence="6">
    <location>
        <begin position="86"/>
        <end position="111"/>
    </location>
</feature>
<evidence type="ECO:0000256" key="2">
    <source>
        <dbReference type="ARBA" id="ARBA00009695"/>
    </source>
</evidence>
<evidence type="ECO:0000256" key="1">
    <source>
        <dbReference type="ARBA" id="ARBA00004496"/>
    </source>
</evidence>
<dbReference type="Pfam" id="PF02631">
    <property type="entry name" value="RecX_HTH2"/>
    <property type="match status" value="1"/>
</dbReference>
<proteinExistence type="inferred from homology"/>
<evidence type="ECO:0000313" key="10">
    <source>
        <dbReference type="Proteomes" id="UP001174210"/>
    </source>
</evidence>
<dbReference type="Gene3D" id="1.10.10.10">
    <property type="entry name" value="Winged helix-like DNA-binding domain superfamily/Winged helix DNA-binding domain"/>
    <property type="match status" value="3"/>
</dbReference>
<feature type="region of interest" description="Disordered" evidence="6">
    <location>
        <begin position="1"/>
        <end position="133"/>
    </location>
</feature>
<dbReference type="HAMAP" id="MF_01114">
    <property type="entry name" value="RecX"/>
    <property type="match status" value="1"/>
</dbReference>
<keyword evidence="10" id="KW-1185">Reference proteome</keyword>
<dbReference type="EMBL" id="JAROCB010000001">
    <property type="protein sequence ID" value="MDN4595749.1"/>
    <property type="molecule type" value="Genomic_DNA"/>
</dbReference>